<accession>A0A8E0VLA5</accession>
<reference evidence="2" key="1">
    <citation type="submission" date="2019-05" db="EMBL/GenBank/DDBJ databases">
        <title>Annotation for the trematode Fasciolopsis buski.</title>
        <authorList>
            <person name="Choi Y.-J."/>
        </authorList>
    </citation>
    <scope>NUCLEOTIDE SEQUENCE</scope>
    <source>
        <strain evidence="2">HT</strain>
        <tissue evidence="2">Whole worm</tissue>
    </source>
</reference>
<name>A0A8E0VLA5_9TREM</name>
<dbReference type="PANTHER" id="PTHR12429">
    <property type="entry name" value="NEURALIZED"/>
    <property type="match status" value="1"/>
</dbReference>
<dbReference type="Proteomes" id="UP000728185">
    <property type="component" value="Unassembled WGS sequence"/>
</dbReference>
<dbReference type="EMBL" id="LUCM01003473">
    <property type="protein sequence ID" value="KAA0195747.1"/>
    <property type="molecule type" value="Genomic_DNA"/>
</dbReference>
<dbReference type="InterPro" id="IPR006573">
    <property type="entry name" value="NHR_dom"/>
</dbReference>
<evidence type="ECO:0000313" key="3">
    <source>
        <dbReference type="Proteomes" id="UP000728185"/>
    </source>
</evidence>
<dbReference type="PANTHER" id="PTHR12429:SF8">
    <property type="entry name" value="NEURALIZED-LIKE PROTEIN 2"/>
    <property type="match status" value="1"/>
</dbReference>
<dbReference type="InterPro" id="IPR043136">
    <property type="entry name" value="B30.2/SPRY_sf"/>
</dbReference>
<organism evidence="2 3">
    <name type="scientific">Fasciolopsis buskii</name>
    <dbReference type="NCBI Taxonomy" id="27845"/>
    <lineage>
        <taxon>Eukaryota</taxon>
        <taxon>Metazoa</taxon>
        <taxon>Spiralia</taxon>
        <taxon>Lophotrochozoa</taxon>
        <taxon>Platyhelminthes</taxon>
        <taxon>Trematoda</taxon>
        <taxon>Digenea</taxon>
        <taxon>Plagiorchiida</taxon>
        <taxon>Echinostomata</taxon>
        <taxon>Echinostomatoidea</taxon>
        <taxon>Fasciolidae</taxon>
        <taxon>Fasciolopsis</taxon>
    </lineage>
</organism>
<dbReference type="Pfam" id="PF07177">
    <property type="entry name" value="Neuralized"/>
    <property type="match status" value="1"/>
</dbReference>
<dbReference type="SMART" id="SM00588">
    <property type="entry name" value="NEUZ"/>
    <property type="match status" value="1"/>
</dbReference>
<dbReference type="GO" id="GO:0061630">
    <property type="term" value="F:ubiquitin protein ligase activity"/>
    <property type="evidence" value="ECO:0007669"/>
    <property type="project" value="TreeGrafter"/>
</dbReference>
<dbReference type="AlphaFoldDB" id="A0A8E0VLA5"/>
<comment type="caution">
    <text evidence="2">The sequence shown here is derived from an EMBL/GenBank/DDBJ whole genome shotgun (WGS) entry which is preliminary data.</text>
</comment>
<evidence type="ECO:0000259" key="1">
    <source>
        <dbReference type="PROSITE" id="PS51065"/>
    </source>
</evidence>
<evidence type="ECO:0000313" key="2">
    <source>
        <dbReference type="EMBL" id="KAA0195747.1"/>
    </source>
</evidence>
<protein>
    <recommendedName>
        <fullName evidence="1">NHR domain-containing protein</fullName>
    </recommendedName>
</protein>
<dbReference type="Gene3D" id="2.60.120.920">
    <property type="match status" value="1"/>
</dbReference>
<gene>
    <name evidence="2" type="ORF">FBUS_08306</name>
</gene>
<keyword evidence="3" id="KW-1185">Reference proteome</keyword>
<proteinExistence type="predicted"/>
<dbReference type="InterPro" id="IPR037962">
    <property type="entry name" value="Neuralized"/>
</dbReference>
<feature type="domain" description="NHR" evidence="1">
    <location>
        <begin position="3"/>
        <end position="161"/>
    </location>
</feature>
<dbReference type="OrthoDB" id="10059069at2759"/>
<sequence>MDSLFFDGLNKGRYVELTSNGTKARRQLGFCDGVVVSATHIRPGELVAVEILETQPGWSGDLRVGFTLLPDEALHPLPRFAIPELVTRGDSWIFPVGNAASLLASHRRRAFWHRQQQQQKRHQNRPSRNAHIVAANSRMGHSLPERINFRLNDEQSSILRRFPSIPISPCSCCLNTPFGRVALKRLLPTDGAYLRPPDVEKGTIVAIYYELEACSSTHSNPCSSSAAYLNWLPSPTYEENRMVSGVACEMNVERGCSMPIVSPARAASQARPTQPPEDLNSNPLCFQFVFHIVINGIDLITISEQVTLREEQLSPISTQSVRSTSSLVTDSAAAFDPTRNSMILYAPKMRAVLDVYGQTKAVRLVPLHQEPVPRLSRLSSCAILRQIVRTQAPKASALNYVNTSQQPTTSKFSDRSTLPELDTQMSFKRAKSSVFESDGNTTSPFLSMDDGHPIWSSRSTLGHLPNSQRCKELIGNLDQLPLPVSVRRDLQRDVCAIVWRELVG</sequence>
<dbReference type="PROSITE" id="PS51065">
    <property type="entry name" value="NHR"/>
    <property type="match status" value="1"/>
</dbReference>